<name>A0A812S1E5_9DINO</name>
<keyword evidence="3" id="KW-1185">Reference proteome</keyword>
<gene>
    <name evidence="2" type="primary">B'ETA</name>
    <name evidence="2" type="ORF">SNAT2548_LOCUS25527</name>
</gene>
<protein>
    <submittedName>
        <fullName evidence="2">B'ETA protein</fullName>
    </submittedName>
</protein>
<accession>A0A812S1E5</accession>
<feature type="compositionally biased region" description="Basic and acidic residues" evidence="1">
    <location>
        <begin position="61"/>
        <end position="72"/>
    </location>
</feature>
<proteinExistence type="predicted"/>
<organism evidence="2 3">
    <name type="scientific">Symbiodinium natans</name>
    <dbReference type="NCBI Taxonomy" id="878477"/>
    <lineage>
        <taxon>Eukaryota</taxon>
        <taxon>Sar</taxon>
        <taxon>Alveolata</taxon>
        <taxon>Dinophyceae</taxon>
        <taxon>Suessiales</taxon>
        <taxon>Symbiodiniaceae</taxon>
        <taxon>Symbiodinium</taxon>
    </lineage>
</organism>
<comment type="caution">
    <text evidence="2">The sequence shown here is derived from an EMBL/GenBank/DDBJ whole genome shotgun (WGS) entry which is preliminary data.</text>
</comment>
<dbReference type="Proteomes" id="UP000604046">
    <property type="component" value="Unassembled WGS sequence"/>
</dbReference>
<sequence>MGQDHQLTSASRFGRRVVAASLFFKVCVPPALLREDLAKECGCGYGAGEAMGPWAARLSEAEEQRVEIDQSKKAKGRGGASGGALPEEEDEFFVPPPPAPALEPKPKASAPKPKEAPKPAPAPAAPPAARTEPKLSLEGILADLEGAETSAWGSAFASLAKGQEALQPDHNQLRSFIETNSAVSDIDTELLKIASTNEAFAIDRDAFVMLLRMNPVNESEALESFLRLSGGGDNISSEDCRTGLFQLLQNVGASIPVLC</sequence>
<dbReference type="OrthoDB" id="10474255at2759"/>
<feature type="compositionally biased region" description="Pro residues" evidence="1">
    <location>
        <begin position="94"/>
        <end position="103"/>
    </location>
</feature>
<feature type="region of interest" description="Disordered" evidence="1">
    <location>
        <begin position="61"/>
        <end position="132"/>
    </location>
</feature>
<reference evidence="2" key="1">
    <citation type="submission" date="2021-02" db="EMBL/GenBank/DDBJ databases">
        <authorList>
            <person name="Dougan E. K."/>
            <person name="Rhodes N."/>
            <person name="Thang M."/>
            <person name="Chan C."/>
        </authorList>
    </citation>
    <scope>NUCLEOTIDE SEQUENCE</scope>
</reference>
<evidence type="ECO:0000313" key="2">
    <source>
        <dbReference type="EMBL" id="CAE7460061.1"/>
    </source>
</evidence>
<evidence type="ECO:0000313" key="3">
    <source>
        <dbReference type="Proteomes" id="UP000604046"/>
    </source>
</evidence>
<dbReference type="EMBL" id="CAJNDS010002398">
    <property type="protein sequence ID" value="CAE7460061.1"/>
    <property type="molecule type" value="Genomic_DNA"/>
</dbReference>
<evidence type="ECO:0000256" key="1">
    <source>
        <dbReference type="SAM" id="MobiDB-lite"/>
    </source>
</evidence>
<dbReference type="AlphaFoldDB" id="A0A812S1E5"/>